<dbReference type="NCBIfam" id="NF008586">
    <property type="entry name" value="PRK11551.1"/>
    <property type="match status" value="1"/>
</dbReference>
<dbReference type="RefSeq" id="WP_103447700.1">
    <property type="nucleotide sequence ID" value="NZ_MINH01000019.1"/>
</dbReference>
<organism evidence="7 8">
    <name type="scientific">Pseudomonas putida</name>
    <name type="common">Arthrobacter siderocapsulatus</name>
    <dbReference type="NCBI Taxonomy" id="303"/>
    <lineage>
        <taxon>Bacteria</taxon>
        <taxon>Pseudomonadati</taxon>
        <taxon>Pseudomonadota</taxon>
        <taxon>Gammaproteobacteria</taxon>
        <taxon>Pseudomonadales</taxon>
        <taxon>Pseudomonadaceae</taxon>
        <taxon>Pseudomonas</taxon>
    </lineage>
</organism>
<dbReference type="PANTHER" id="PTHR23508:SF10">
    <property type="entry name" value="CARBOXYLIC ACID TRANSPORTER PROTEIN HOMOLOG"/>
    <property type="match status" value="1"/>
</dbReference>
<dbReference type="InterPro" id="IPR005829">
    <property type="entry name" value="Sugar_transporter_CS"/>
</dbReference>
<dbReference type="PROSITE" id="PS00217">
    <property type="entry name" value="SUGAR_TRANSPORT_2"/>
    <property type="match status" value="1"/>
</dbReference>
<feature type="transmembrane region" description="Helical" evidence="5">
    <location>
        <begin position="284"/>
        <end position="301"/>
    </location>
</feature>
<feature type="transmembrane region" description="Helical" evidence="5">
    <location>
        <begin position="342"/>
        <end position="365"/>
    </location>
</feature>
<feature type="transmembrane region" description="Helical" evidence="5">
    <location>
        <begin position="138"/>
        <end position="161"/>
    </location>
</feature>
<dbReference type="PROSITE" id="PS00216">
    <property type="entry name" value="SUGAR_TRANSPORT_1"/>
    <property type="match status" value="1"/>
</dbReference>
<feature type="transmembrane region" description="Helical" evidence="5">
    <location>
        <begin position="167"/>
        <end position="187"/>
    </location>
</feature>
<dbReference type="EMBL" id="MINH01000019">
    <property type="protein sequence ID" value="POG10941.1"/>
    <property type="molecule type" value="Genomic_DNA"/>
</dbReference>
<dbReference type="InterPro" id="IPR020846">
    <property type="entry name" value="MFS_dom"/>
</dbReference>
<feature type="transmembrane region" description="Helical" evidence="5">
    <location>
        <begin position="307"/>
        <end position="330"/>
    </location>
</feature>
<feature type="domain" description="Major facilitator superfamily (MFS) profile" evidence="6">
    <location>
        <begin position="14"/>
        <end position="397"/>
    </location>
</feature>
<evidence type="ECO:0000256" key="2">
    <source>
        <dbReference type="ARBA" id="ARBA00022692"/>
    </source>
</evidence>
<dbReference type="AlphaFoldDB" id="A0A2S3X5T0"/>
<evidence type="ECO:0000313" key="8">
    <source>
        <dbReference type="Proteomes" id="UP000237230"/>
    </source>
</evidence>
<feature type="transmembrane region" description="Helical" evidence="5">
    <location>
        <begin position="220"/>
        <end position="240"/>
    </location>
</feature>
<evidence type="ECO:0000256" key="4">
    <source>
        <dbReference type="ARBA" id="ARBA00023136"/>
    </source>
</evidence>
<keyword evidence="3 5" id="KW-1133">Transmembrane helix</keyword>
<comment type="caution">
    <text evidence="7">The sequence shown here is derived from an EMBL/GenBank/DDBJ whole genome shotgun (WGS) entry which is preliminary data.</text>
</comment>
<dbReference type="InterPro" id="IPR036259">
    <property type="entry name" value="MFS_trans_sf"/>
</dbReference>
<accession>A0A2S3X5T0</accession>
<name>A0A2S3X5T0_PSEPU</name>
<evidence type="ECO:0000256" key="3">
    <source>
        <dbReference type="ARBA" id="ARBA00022989"/>
    </source>
</evidence>
<feature type="transmembrane region" description="Helical" evidence="5">
    <location>
        <begin position="104"/>
        <end position="126"/>
    </location>
</feature>
<dbReference type="GO" id="GO:0005886">
    <property type="term" value="C:plasma membrane"/>
    <property type="evidence" value="ECO:0007669"/>
    <property type="project" value="TreeGrafter"/>
</dbReference>
<evidence type="ECO:0000256" key="1">
    <source>
        <dbReference type="ARBA" id="ARBA00004141"/>
    </source>
</evidence>
<dbReference type="GO" id="GO:0046943">
    <property type="term" value="F:carboxylic acid transmembrane transporter activity"/>
    <property type="evidence" value="ECO:0007669"/>
    <property type="project" value="TreeGrafter"/>
</dbReference>
<dbReference type="CDD" id="cd17365">
    <property type="entry name" value="MFS_PcaK_like"/>
    <property type="match status" value="1"/>
</dbReference>
<reference evidence="7 8" key="2">
    <citation type="submission" date="2018-03" db="EMBL/GenBank/DDBJ databases">
        <title>Draft genome of Pseudomonas putida strain KH-21-114.</title>
        <authorList>
            <person name="Yoshizawa S."/>
            <person name="Khan N.H."/>
            <person name="Nishimura M."/>
            <person name="Chiura H.X."/>
            <person name="Ogura Y."/>
            <person name="Hayashi T."/>
            <person name="Kogure K."/>
        </authorList>
    </citation>
    <scope>NUCLEOTIDE SEQUENCE [LARGE SCALE GENOMIC DNA]</scope>
    <source>
        <strain evidence="7 8">KH-21-114</strain>
    </source>
</reference>
<evidence type="ECO:0000313" key="7">
    <source>
        <dbReference type="EMBL" id="POG10941.1"/>
    </source>
</evidence>
<feature type="transmembrane region" description="Helical" evidence="5">
    <location>
        <begin position="79"/>
        <end position="98"/>
    </location>
</feature>
<keyword evidence="4 5" id="KW-0472">Membrane</keyword>
<protein>
    <submittedName>
        <fullName evidence="7">3-(3-hydroxy-phenyl)propionate transporter MhpT</fullName>
    </submittedName>
</protein>
<sequence length="409" mass="41262">MRHSSATSNKAVLTIGLCFLVALLEGLDLQATGIAAPHMAKEFALSPGMLGWVFSAGLLGLLPGAFVGGWLADRLGRKSILIVAVLLFGGFSLGTAHAESYTSLLIARLMTGLGLGAALPILIALASEAAPDHLRSTAVSLTYCGVPLGGALASVIGMSGVGEGWRAVFYVGGIAPIAIALVLMLWLKESQAFRTQGGAHTGADGMLTQLFGPGQVSRTLLLWVACFFTLTVLYMLLNWLPSLLIGQGFSRPQAGAVQILFNLGGAAGSFLTGRMMDRGVAGRAVFIAYAGMLASLAGLGLSSSFGLMLLAGFTAGYCAIGGQLVLYALAPTLYPTQVRATGVGASVAIGRLGSMAGPLAAGQILAAGAGVSGLLLAASPGLVVAAVAASALLGQRRGRSADTTSDGIA</sequence>
<dbReference type="SUPFAM" id="SSF103473">
    <property type="entry name" value="MFS general substrate transporter"/>
    <property type="match status" value="1"/>
</dbReference>
<dbReference type="Gene3D" id="1.20.1250.20">
    <property type="entry name" value="MFS general substrate transporter like domains"/>
    <property type="match status" value="2"/>
</dbReference>
<dbReference type="Proteomes" id="UP000237230">
    <property type="component" value="Unassembled WGS sequence"/>
</dbReference>
<feature type="transmembrane region" description="Helical" evidence="5">
    <location>
        <begin position="252"/>
        <end position="272"/>
    </location>
</feature>
<dbReference type="InterPro" id="IPR011701">
    <property type="entry name" value="MFS"/>
</dbReference>
<feature type="transmembrane region" description="Helical" evidence="5">
    <location>
        <begin position="371"/>
        <end position="393"/>
    </location>
</feature>
<gene>
    <name evidence="7" type="ORF">BGP84_14800</name>
</gene>
<dbReference type="PANTHER" id="PTHR23508">
    <property type="entry name" value="CARBOXYLIC ACID TRANSPORTER PROTEIN HOMOLOG"/>
    <property type="match status" value="1"/>
</dbReference>
<reference evidence="7 8" key="1">
    <citation type="submission" date="2016-08" db="EMBL/GenBank/DDBJ databases">
        <authorList>
            <person name="Seilhamer J.J."/>
        </authorList>
    </citation>
    <scope>NUCLEOTIDE SEQUENCE [LARGE SCALE GENOMIC DNA]</scope>
    <source>
        <strain evidence="7 8">KH-21-114</strain>
    </source>
</reference>
<keyword evidence="2 5" id="KW-0812">Transmembrane</keyword>
<evidence type="ECO:0000256" key="5">
    <source>
        <dbReference type="SAM" id="Phobius"/>
    </source>
</evidence>
<dbReference type="OrthoDB" id="6627132at2"/>
<feature type="transmembrane region" description="Helical" evidence="5">
    <location>
        <begin position="50"/>
        <end position="72"/>
    </location>
</feature>
<comment type="subcellular location">
    <subcellularLocation>
        <location evidence="1">Membrane</location>
        <topology evidence="1">Multi-pass membrane protein</topology>
    </subcellularLocation>
</comment>
<proteinExistence type="predicted"/>
<evidence type="ECO:0000259" key="6">
    <source>
        <dbReference type="PROSITE" id="PS50850"/>
    </source>
</evidence>
<dbReference type="PROSITE" id="PS50850">
    <property type="entry name" value="MFS"/>
    <property type="match status" value="1"/>
</dbReference>
<dbReference type="Pfam" id="PF07690">
    <property type="entry name" value="MFS_1"/>
    <property type="match status" value="1"/>
</dbReference>